<keyword evidence="2" id="KW-1133">Transmembrane helix</keyword>
<dbReference type="RefSeq" id="WP_103161616.1">
    <property type="nucleotide sequence ID" value="NZ_BKAW01000020.1"/>
</dbReference>
<feature type="transmembrane region" description="Helical" evidence="2">
    <location>
        <begin position="21"/>
        <end position="37"/>
    </location>
</feature>
<proteinExistence type="predicted"/>
<evidence type="ECO:0000256" key="1">
    <source>
        <dbReference type="SAM" id="MobiDB-lite"/>
    </source>
</evidence>
<keyword evidence="2" id="KW-0472">Membrane</keyword>
<feature type="compositionally biased region" description="Polar residues" evidence="1">
    <location>
        <begin position="168"/>
        <end position="181"/>
    </location>
</feature>
<evidence type="ECO:0000313" key="4">
    <source>
        <dbReference type="Proteomes" id="UP000321839"/>
    </source>
</evidence>
<comment type="caution">
    <text evidence="3">The sequence shown here is derived from an EMBL/GenBank/DDBJ whole genome shotgun (WGS) entry which is preliminary data.</text>
</comment>
<evidence type="ECO:0000256" key="2">
    <source>
        <dbReference type="SAM" id="Phobius"/>
    </source>
</evidence>
<name>A0AB34ALA9_STAUR</name>
<feature type="compositionally biased region" description="Basic and acidic residues" evidence="1">
    <location>
        <begin position="210"/>
        <end position="225"/>
    </location>
</feature>
<dbReference type="EMBL" id="BKAW01000020">
    <property type="protein sequence ID" value="GEQ04037.1"/>
    <property type="molecule type" value="Genomic_DNA"/>
</dbReference>
<sequence length="664" mass="74096">MKQIKTHHLNHKKSLNHQFKLSGIALIMTTTLIGYGINPTSSVMAKESADVKADTHLTSEQALEKQIQQAKEKIKKLKNIKRSEKRDAIQKMEKAKSIEEAKVMLEKAENDDNRLSEQQSVSANTQIEDSNITEDNHESDDDKKDISDNQKHITDHQEKTVPSEKTDSSNLPEQENNQTQNAHDRITSENSQQNLDQLLDKIDALSNEVDGGKLKNDNEALRDTGDNQEQQNEVAKSTNSTGEKNQAEKNTPEKTSRSDHDVPQPLEKFEKDIDKVTTKQAKNNDNLDDYVATKEAKLQTLTSMLSERDSISRENKSKMAKEIKQVEQNLNEQHEIVLDQLKSVDNKDRAVKDIINRTFDDRHAQSILERIDTDGKTDQQIANQVISQLDGFSTTSSDDILQAMFDKTGDKQALVKTILSTHLNDVDASRIAEKIMRDNPDNEQIVALLKQNFGDNVTSDDILETLLDQSEDKRQALETMLASKLNDAKAQALADVIAKKEDAKHNIVDLMKSGLDQQLNDLLKVDKDISNFRDDIHGIFEPLKNTPSIADTLDKRSLNKGDKISTLLDAETQRLQKPSLLSGLFSGDGLLDGVRDIPNPSPGRALSIGESDGFLSGLFDDEGNFSLPDAGTVMKKSTIPVGIVLLIVGGGLIWFAKRKQSKKL</sequence>
<keyword evidence="4" id="KW-1185">Reference proteome</keyword>
<feature type="region of interest" description="Disordered" evidence="1">
    <location>
        <begin position="109"/>
        <end position="277"/>
    </location>
</feature>
<evidence type="ECO:0000313" key="3">
    <source>
        <dbReference type="EMBL" id="GEQ04037.1"/>
    </source>
</evidence>
<reference evidence="3 4" key="1">
    <citation type="submission" date="2019-07" db="EMBL/GenBank/DDBJ databases">
        <title>Whole genome shotgun sequence of Staphylococcus cohnii subsp. urealyticus NBRC 109766.</title>
        <authorList>
            <person name="Hosoyama A."/>
            <person name="Uohara A."/>
            <person name="Ohji S."/>
            <person name="Ichikawa N."/>
        </authorList>
    </citation>
    <scope>NUCLEOTIDE SEQUENCE [LARGE SCALE GENOMIC DNA]</scope>
    <source>
        <strain evidence="3 4">NBRC 109766</strain>
    </source>
</reference>
<keyword evidence="2" id="KW-0812">Transmembrane</keyword>
<feature type="transmembrane region" description="Helical" evidence="2">
    <location>
        <begin position="637"/>
        <end position="656"/>
    </location>
</feature>
<accession>A0AB34ALA9</accession>
<gene>
    <name evidence="3" type="ORF">SCO02_24780</name>
</gene>
<organism evidence="3 4">
    <name type="scientific">Staphylococcus ureilyticus</name>
    <name type="common">Staphylococcus cohnii subsp. urealyticus</name>
    <dbReference type="NCBI Taxonomy" id="94138"/>
    <lineage>
        <taxon>Bacteria</taxon>
        <taxon>Bacillati</taxon>
        <taxon>Bacillota</taxon>
        <taxon>Bacilli</taxon>
        <taxon>Bacillales</taxon>
        <taxon>Staphylococcaceae</taxon>
        <taxon>Staphylococcus</taxon>
        <taxon>Staphylococcus cohnii species complex</taxon>
    </lineage>
</organism>
<feature type="compositionally biased region" description="Basic and acidic residues" evidence="1">
    <location>
        <begin position="245"/>
        <end position="277"/>
    </location>
</feature>
<protein>
    <submittedName>
        <fullName evidence="3">Cell wall surface anchor protein</fullName>
    </submittedName>
</protein>
<dbReference type="AlphaFoldDB" id="A0AB34ALA9"/>
<feature type="compositionally biased region" description="Polar residues" evidence="1">
    <location>
        <begin position="116"/>
        <end position="130"/>
    </location>
</feature>
<feature type="compositionally biased region" description="Polar residues" evidence="1">
    <location>
        <begin position="227"/>
        <end position="244"/>
    </location>
</feature>
<dbReference type="Proteomes" id="UP000321839">
    <property type="component" value="Unassembled WGS sequence"/>
</dbReference>
<feature type="compositionally biased region" description="Basic and acidic residues" evidence="1">
    <location>
        <begin position="134"/>
        <end position="167"/>
    </location>
</feature>